<evidence type="ECO:0000313" key="4">
    <source>
        <dbReference type="EMBL" id="KJH45184.1"/>
    </source>
</evidence>
<evidence type="ECO:0000313" key="5">
    <source>
        <dbReference type="Proteomes" id="UP000053766"/>
    </source>
</evidence>
<dbReference type="SMART" id="SM00175">
    <property type="entry name" value="RAB"/>
    <property type="match status" value="1"/>
</dbReference>
<organism evidence="4 5">
    <name type="scientific">Dictyocaulus viviparus</name>
    <name type="common">Bovine lungworm</name>
    <dbReference type="NCBI Taxonomy" id="29172"/>
    <lineage>
        <taxon>Eukaryota</taxon>
        <taxon>Metazoa</taxon>
        <taxon>Ecdysozoa</taxon>
        <taxon>Nematoda</taxon>
        <taxon>Chromadorea</taxon>
        <taxon>Rhabditida</taxon>
        <taxon>Rhabditina</taxon>
        <taxon>Rhabditomorpha</taxon>
        <taxon>Strongyloidea</taxon>
        <taxon>Metastrongylidae</taxon>
        <taxon>Dictyocaulus</taxon>
    </lineage>
</organism>
<dbReference type="InterPro" id="IPR050227">
    <property type="entry name" value="Rab"/>
</dbReference>
<dbReference type="PRINTS" id="PR00449">
    <property type="entry name" value="RASTRNSFRMNG"/>
</dbReference>
<dbReference type="GO" id="GO:0005525">
    <property type="term" value="F:GTP binding"/>
    <property type="evidence" value="ECO:0007669"/>
    <property type="project" value="UniProtKB-KW"/>
</dbReference>
<dbReference type="PANTHER" id="PTHR47977">
    <property type="entry name" value="RAS-RELATED PROTEIN RAB"/>
    <property type="match status" value="1"/>
</dbReference>
<dbReference type="InterPro" id="IPR027417">
    <property type="entry name" value="P-loop_NTPase"/>
</dbReference>
<feature type="region of interest" description="Disordered" evidence="3">
    <location>
        <begin position="284"/>
        <end position="313"/>
    </location>
</feature>
<keyword evidence="1" id="KW-0547">Nucleotide-binding</keyword>
<keyword evidence="2" id="KW-0342">GTP-binding</keyword>
<dbReference type="STRING" id="29172.A0A0D8XN32"/>
<feature type="compositionally biased region" description="Polar residues" evidence="3">
    <location>
        <begin position="291"/>
        <end position="301"/>
    </location>
</feature>
<dbReference type="AlphaFoldDB" id="A0A0D8XN32"/>
<reference evidence="4 5" key="1">
    <citation type="submission" date="2013-11" db="EMBL/GenBank/DDBJ databases">
        <title>Draft genome of the bovine lungworm Dictyocaulus viviparus.</title>
        <authorList>
            <person name="Mitreva M."/>
        </authorList>
    </citation>
    <scope>NUCLEOTIDE SEQUENCE [LARGE SCALE GENOMIC DNA]</scope>
    <source>
        <strain evidence="4 5">HannoverDv2000</strain>
    </source>
</reference>
<gene>
    <name evidence="4" type="ORF">DICVIV_08764</name>
</gene>
<dbReference type="OrthoDB" id="5848699at2759"/>
<evidence type="ECO:0000256" key="2">
    <source>
        <dbReference type="ARBA" id="ARBA00023134"/>
    </source>
</evidence>
<feature type="compositionally biased region" description="Basic and acidic residues" evidence="3">
    <location>
        <begin position="348"/>
        <end position="375"/>
    </location>
</feature>
<dbReference type="InterPro" id="IPR001806">
    <property type="entry name" value="Small_GTPase"/>
</dbReference>
<sequence length="388" mass="44221">MNPCTACLQIDRLKILICGEKEFLFNSRVLLGKESSSGVGKTSLIYAFRDERFTDNLKETDEVVCRVRYIDNRRTLFQMVELHFGKILPIDARNAQAILLLFDNESTSTLQRMKKHWYSKINLHFSHIPLFVVRSKCDLRTFKNPTIPDKVKNSMHALRYLECSAKEMNSVNTVFLEVHGALKLKREAESKDVEIYPTMTTMQTVGVQAVINARECLTNPAAFRDIKETIDSYLPYSVFGSSPMTSPRSTKIEAESRNVVNEKDVKKSSVFNVNECKVTQIVNDVSRDSNENPPSKITQESIDNDENEAKNDSKLNCLNDAKELKILNAVDKVDMKNEQVISNSLMESDDKKQGMNDSGRIRNESFIKQHGRTEGNEQSDSESVERKI</sequence>
<evidence type="ECO:0000256" key="1">
    <source>
        <dbReference type="ARBA" id="ARBA00022741"/>
    </source>
</evidence>
<evidence type="ECO:0000256" key="3">
    <source>
        <dbReference type="SAM" id="MobiDB-lite"/>
    </source>
</evidence>
<dbReference type="SUPFAM" id="SSF52540">
    <property type="entry name" value="P-loop containing nucleoside triphosphate hydrolases"/>
    <property type="match status" value="1"/>
</dbReference>
<keyword evidence="5" id="KW-1185">Reference proteome</keyword>
<protein>
    <submittedName>
        <fullName evidence="4">GTP-binding domain protein</fullName>
    </submittedName>
</protein>
<name>A0A0D8XN32_DICVI</name>
<accession>A0A0D8XN32</accession>
<dbReference type="GO" id="GO:0003924">
    <property type="term" value="F:GTPase activity"/>
    <property type="evidence" value="ECO:0007669"/>
    <property type="project" value="InterPro"/>
</dbReference>
<feature type="region of interest" description="Disordered" evidence="3">
    <location>
        <begin position="342"/>
        <end position="388"/>
    </location>
</feature>
<dbReference type="Proteomes" id="UP000053766">
    <property type="component" value="Unassembled WGS sequence"/>
</dbReference>
<dbReference type="SMART" id="SM00174">
    <property type="entry name" value="RHO"/>
    <property type="match status" value="1"/>
</dbReference>
<reference evidence="5" key="2">
    <citation type="journal article" date="2016" name="Sci. Rep.">
        <title>Dictyocaulus viviparus genome, variome and transcriptome elucidate lungworm biology and support future intervention.</title>
        <authorList>
            <person name="McNulty S.N."/>
            <person name="Strube C."/>
            <person name="Rosa B.A."/>
            <person name="Martin J.C."/>
            <person name="Tyagi R."/>
            <person name="Choi Y.J."/>
            <person name="Wang Q."/>
            <person name="Hallsworth Pepin K."/>
            <person name="Zhang X."/>
            <person name="Ozersky P."/>
            <person name="Wilson R.K."/>
            <person name="Sternberg P.W."/>
            <person name="Gasser R.B."/>
            <person name="Mitreva M."/>
        </authorList>
    </citation>
    <scope>NUCLEOTIDE SEQUENCE [LARGE SCALE GENOMIC DNA]</scope>
    <source>
        <strain evidence="5">HannoverDv2000</strain>
    </source>
</reference>
<dbReference type="Pfam" id="PF00071">
    <property type="entry name" value="Ras"/>
    <property type="match status" value="1"/>
</dbReference>
<proteinExistence type="predicted"/>
<dbReference type="Gene3D" id="3.40.50.300">
    <property type="entry name" value="P-loop containing nucleotide triphosphate hydrolases"/>
    <property type="match status" value="1"/>
</dbReference>
<dbReference type="EMBL" id="KN716421">
    <property type="protein sequence ID" value="KJH45184.1"/>
    <property type="molecule type" value="Genomic_DNA"/>
</dbReference>